<reference evidence="2" key="1">
    <citation type="submission" date="2012-11" db="EMBL/GenBank/DDBJ databases">
        <authorList>
            <person name="Lucero-Rivera Y.E."/>
            <person name="Tovar-Ramirez D."/>
        </authorList>
    </citation>
    <scope>NUCLEOTIDE SEQUENCE [LARGE SCALE GENOMIC DNA]</scope>
    <source>
        <strain evidence="2">Araruama</strain>
    </source>
</reference>
<dbReference type="EMBL" id="ATBP01001161">
    <property type="protein sequence ID" value="ETR67910.1"/>
    <property type="molecule type" value="Genomic_DNA"/>
</dbReference>
<evidence type="ECO:0008006" key="3">
    <source>
        <dbReference type="Google" id="ProtNLM"/>
    </source>
</evidence>
<dbReference type="AlphaFoldDB" id="A0A1V1NZA6"/>
<name>A0A1V1NZA6_9BACT</name>
<comment type="caution">
    <text evidence="1">The sequence shown here is derived from an EMBL/GenBank/DDBJ whole genome shotgun (WGS) entry which is preliminary data.</text>
</comment>
<evidence type="ECO:0000313" key="2">
    <source>
        <dbReference type="Proteomes" id="UP000189670"/>
    </source>
</evidence>
<accession>A0A1V1NZA6</accession>
<dbReference type="Proteomes" id="UP000189670">
    <property type="component" value="Unassembled WGS sequence"/>
</dbReference>
<organism evidence="1 2">
    <name type="scientific">Candidatus Magnetoglobus multicellularis str. Araruama</name>
    <dbReference type="NCBI Taxonomy" id="890399"/>
    <lineage>
        <taxon>Bacteria</taxon>
        <taxon>Pseudomonadati</taxon>
        <taxon>Thermodesulfobacteriota</taxon>
        <taxon>Desulfobacteria</taxon>
        <taxon>Desulfobacterales</taxon>
        <taxon>Desulfobacteraceae</taxon>
        <taxon>Candidatus Magnetoglobus</taxon>
    </lineage>
</organism>
<protein>
    <recommendedName>
        <fullName evidence="3">Phosphodiester glycosidase domain-containing protein</fullName>
    </recommendedName>
</protein>
<evidence type="ECO:0000313" key="1">
    <source>
        <dbReference type="EMBL" id="ETR67910.1"/>
    </source>
</evidence>
<sequence length="297" mass="34423">MLNYLKQFDSIKDYLPNKQTRMSLKFYHQYAPTISGKSAVSIYEIYDNQQIIGYSIWLKRPELKANYFAFQTNTKSVYQRYQHWVSSQNRRVVLVTTGGFTNRRRQPEGLTVEKGRIVNAVTLPERHGLVIVSKGGLRVLNLKRNAFTLPLSSNNTTRAINPLNSLMDFSALIKWSIKNDATLFQTQLLAYSDQLLIDKSKARINPRERRILALVRDQNNCVHHIIFHIERNYNLADIADNIFQLLKTRVKKIEAILNLDVGSYNILHVYDENRNQLKDITGPVHINNATNLIVYTK</sequence>
<proteinExistence type="predicted"/>
<gene>
    <name evidence="1" type="ORF">OMM_04880</name>
</gene>